<sequence length="52" mass="6163">MNCFVLAHHHSLSKQHHFFICQGINPSPFEDYTHSNALQRLPLVYLLNRHHI</sequence>
<organism>
    <name type="scientific">Serpula lacrymans var. lacrymans (strain S7.9)</name>
    <name type="common">Dry rot fungus</name>
    <dbReference type="NCBI Taxonomy" id="578457"/>
    <lineage>
        <taxon>Eukaryota</taxon>
        <taxon>Fungi</taxon>
        <taxon>Dikarya</taxon>
        <taxon>Basidiomycota</taxon>
        <taxon>Agaricomycotina</taxon>
        <taxon>Agaricomycetes</taxon>
        <taxon>Agaricomycetidae</taxon>
        <taxon>Boletales</taxon>
        <taxon>Coniophorineae</taxon>
        <taxon>Serpulaceae</taxon>
        <taxon>Serpula</taxon>
    </lineage>
</organism>
<accession>F8NZQ7</accession>
<name>F8NZQ7_SERL9</name>
<dbReference type="KEGG" id="sla:SERLADRAFT_469253"/>
<reference evidence="1" key="1">
    <citation type="submission" date="2011-04" db="EMBL/GenBank/DDBJ databases">
        <title>Evolution of plant cell wall degrading machinery underlies the functional diversity of forest fungi.</title>
        <authorList>
            <consortium name="US DOE Joint Genome Institute (JGI-PGF)"/>
            <person name="Eastwood D.C."/>
            <person name="Floudas D."/>
            <person name="Binder M."/>
            <person name="Majcherczyk A."/>
            <person name="Schneider P."/>
            <person name="Aerts A."/>
            <person name="Asiegbu F.O."/>
            <person name="Baker S.E."/>
            <person name="Barry K."/>
            <person name="Bendiksby M."/>
            <person name="Blumentritt M."/>
            <person name="Coutinho P.M."/>
            <person name="Cullen D."/>
            <person name="Cullen D."/>
            <person name="Gathman A."/>
            <person name="Goodell B."/>
            <person name="Henrissat B."/>
            <person name="Ihrmark K."/>
            <person name="Kauserud H."/>
            <person name="Kohler A."/>
            <person name="LaButti K."/>
            <person name="Lapidus A."/>
            <person name="Lavin J.L."/>
            <person name="Lee Y.-H."/>
            <person name="Lindquist E."/>
            <person name="Lilly W."/>
            <person name="Lucas S."/>
            <person name="Morin E."/>
            <person name="Murat C."/>
            <person name="Oguiza J.A."/>
            <person name="Park J."/>
            <person name="Pisabarro A.G."/>
            <person name="Riley R."/>
            <person name="Rosling A."/>
            <person name="Salamov A."/>
            <person name="Schmidt O."/>
            <person name="Schmutz J."/>
            <person name="Skrede I."/>
            <person name="Stenlid J."/>
            <person name="Wiebenga A."/>
            <person name="Xie X."/>
            <person name="Kues U."/>
            <person name="Hibbett D.S."/>
            <person name="Hoffmeister D."/>
            <person name="Hogberg N."/>
            <person name="Martin F."/>
            <person name="Grigoriev I.V."/>
            <person name="Watkinson S.C."/>
        </authorList>
    </citation>
    <scope>NUCLEOTIDE SEQUENCE</scope>
    <source>
        <strain evidence="1">S7.9</strain>
    </source>
</reference>
<dbReference type="AlphaFoldDB" id="F8NZQ7"/>
<protein>
    <submittedName>
        <fullName evidence="1">Uncharacterized protein</fullName>
    </submittedName>
</protein>
<gene>
    <name evidence="1" type="ORF">SERLADRAFT_469253</name>
</gene>
<dbReference type="RefSeq" id="XP_007319150.1">
    <property type="nucleotide sequence ID" value="XM_007319088.1"/>
</dbReference>
<dbReference type="EMBL" id="GL945435">
    <property type="protein sequence ID" value="EGO23388.1"/>
    <property type="molecule type" value="Genomic_DNA"/>
</dbReference>
<dbReference type="Proteomes" id="UP000008064">
    <property type="component" value="Unassembled WGS sequence"/>
</dbReference>
<dbReference type="HOGENOM" id="CLU_3088758_0_0_1"/>
<evidence type="ECO:0000313" key="1">
    <source>
        <dbReference type="EMBL" id="EGO23388.1"/>
    </source>
</evidence>
<proteinExistence type="predicted"/>
<dbReference type="GeneID" id="18819572"/>